<evidence type="ECO:0000313" key="7">
    <source>
        <dbReference type="Proteomes" id="UP001642406"/>
    </source>
</evidence>
<keyword evidence="2" id="KW-0732">Signal</keyword>
<protein>
    <recommendedName>
        <fullName evidence="5">Carboxylic ester hydrolase</fullName>
        <ecNumber evidence="5">3.1.1.-</ecNumber>
    </recommendedName>
</protein>
<keyword evidence="1" id="KW-0719">Serine esterase</keyword>
<keyword evidence="4" id="KW-1015">Disulfide bond</keyword>
<evidence type="ECO:0000256" key="3">
    <source>
        <dbReference type="ARBA" id="ARBA00022801"/>
    </source>
</evidence>
<sequence>MSPTFSLSFQHQHRSRFVASAQSPGKSGLSFCNATVAYHHAGMNDQINLWYWLPSPDAFQNRFLATGGGGYAITSGQRGLGTGLVYGAATGTTDGGFGSWNAQLTDVLLKANGTINYDLLYAFGYKAIHEMTIIGQQLTKQFYAANTTSTNSTAAASGNHLYSYYSGCSEGGREGWSQVQRYGSQFDGVAVGAPAFRQVFLQVMHLFGAAVEAEHDYYPSPCELAKISSDAIAACDELDGKKDGVVSRTDLCRLHFNATSSVGEKYRCGAMGRPLFPPGGPGGPGPSRREEHGVVRRQFGGPPSPASQGIVSAKAAEVANAFWRGLFDSKTGRQIYISYPPSASFADTATAFDASTDSYGPYLTDMGTTFVNMFLREQAVTAANTLFGLSSARSLTGDQLKAWILEGLQKYSDSVQTDWPYLGDYHNNGGKILHYHGESDNSIPVGSSVLYHDSIRRTMYPGQSFNESHAALADWYRLLCLIAWVEHGQNPAQLNATVFGTGDLAGQNETLCSFPLRPLWTNNGTKMDCVYNQTPIDTWLPKLDGLPLPVY</sequence>
<keyword evidence="3 5" id="KW-0378">Hydrolase</keyword>
<dbReference type="EC" id="3.1.1.-" evidence="5"/>
<dbReference type="PANTHER" id="PTHR33938">
    <property type="entry name" value="FERULOYL ESTERASE B-RELATED"/>
    <property type="match status" value="1"/>
</dbReference>
<dbReference type="Proteomes" id="UP001642406">
    <property type="component" value="Unassembled WGS sequence"/>
</dbReference>
<dbReference type="InterPro" id="IPR011118">
    <property type="entry name" value="Tannase/feruloyl_esterase"/>
</dbReference>
<dbReference type="Pfam" id="PF07519">
    <property type="entry name" value="Tannase"/>
    <property type="match status" value="1"/>
</dbReference>
<comment type="similarity">
    <text evidence="5">Belongs to the tannase family.</text>
</comment>
<reference evidence="6 7" key="1">
    <citation type="submission" date="2024-01" db="EMBL/GenBank/DDBJ databases">
        <authorList>
            <person name="Allen C."/>
            <person name="Tagirdzhanova G."/>
        </authorList>
    </citation>
    <scope>NUCLEOTIDE SEQUENCE [LARGE SCALE GENOMIC DNA]</scope>
</reference>
<evidence type="ECO:0000256" key="5">
    <source>
        <dbReference type="RuleBase" id="RU361238"/>
    </source>
</evidence>
<keyword evidence="7" id="KW-1185">Reference proteome</keyword>
<evidence type="ECO:0000256" key="4">
    <source>
        <dbReference type="ARBA" id="ARBA00023157"/>
    </source>
</evidence>
<comment type="caution">
    <text evidence="6">The sequence shown here is derived from an EMBL/GenBank/DDBJ whole genome shotgun (WGS) entry which is preliminary data.</text>
</comment>
<evidence type="ECO:0000313" key="6">
    <source>
        <dbReference type="EMBL" id="CAK7235107.1"/>
    </source>
</evidence>
<accession>A0ABP0CSJ9</accession>
<dbReference type="EMBL" id="CAWUHC010000137">
    <property type="protein sequence ID" value="CAK7235107.1"/>
    <property type="molecule type" value="Genomic_DNA"/>
</dbReference>
<proteinExistence type="inferred from homology"/>
<evidence type="ECO:0000256" key="2">
    <source>
        <dbReference type="ARBA" id="ARBA00022729"/>
    </source>
</evidence>
<organism evidence="6 7">
    <name type="scientific">Sporothrix bragantina</name>
    <dbReference type="NCBI Taxonomy" id="671064"/>
    <lineage>
        <taxon>Eukaryota</taxon>
        <taxon>Fungi</taxon>
        <taxon>Dikarya</taxon>
        <taxon>Ascomycota</taxon>
        <taxon>Pezizomycotina</taxon>
        <taxon>Sordariomycetes</taxon>
        <taxon>Sordariomycetidae</taxon>
        <taxon>Ophiostomatales</taxon>
        <taxon>Ophiostomataceae</taxon>
        <taxon>Sporothrix</taxon>
    </lineage>
</organism>
<evidence type="ECO:0000256" key="1">
    <source>
        <dbReference type="ARBA" id="ARBA00022487"/>
    </source>
</evidence>
<dbReference type="PANTHER" id="PTHR33938:SF16">
    <property type="entry name" value="CARBOXYLIC ESTER HYDROLASE"/>
    <property type="match status" value="1"/>
</dbReference>
<gene>
    <name evidence="6" type="ORF">SBRCBS47491_009178</name>
</gene>
<name>A0ABP0CSJ9_9PEZI</name>